<dbReference type="RefSeq" id="WP_167263026.1">
    <property type="nucleotide sequence ID" value="NZ_BAAAVO010000002.1"/>
</dbReference>
<dbReference type="EMBL" id="JAAOZD010000001">
    <property type="protein sequence ID" value="NII99876.1"/>
    <property type="molecule type" value="Genomic_DNA"/>
</dbReference>
<protein>
    <recommendedName>
        <fullName evidence="3">FAD:protein FMN transferase</fullName>
        <ecNumber evidence="2">2.7.1.180</ecNumber>
    </recommendedName>
    <alternativeName>
        <fullName evidence="9">Flavin transferase</fullName>
    </alternativeName>
</protein>
<evidence type="ECO:0000313" key="11">
    <source>
        <dbReference type="EMBL" id="NII99876.1"/>
    </source>
</evidence>
<evidence type="ECO:0000256" key="5">
    <source>
        <dbReference type="ARBA" id="ARBA00022679"/>
    </source>
</evidence>
<dbReference type="Gene3D" id="3.10.520.10">
    <property type="entry name" value="ApbE-like domains"/>
    <property type="match status" value="1"/>
</dbReference>
<keyword evidence="5" id="KW-0808">Transferase</keyword>
<evidence type="ECO:0000256" key="7">
    <source>
        <dbReference type="ARBA" id="ARBA00022827"/>
    </source>
</evidence>
<reference evidence="11 12" key="1">
    <citation type="submission" date="2020-03" db="EMBL/GenBank/DDBJ databases">
        <title>Genomic Encyclopedia of Type Strains, Phase III (KMG-III): the genomes of soil and plant-associated and newly described type strains.</title>
        <authorList>
            <person name="Whitman W."/>
        </authorList>
    </citation>
    <scope>NUCLEOTIDE SEQUENCE [LARGE SCALE GENOMIC DNA]</scope>
    <source>
        <strain evidence="11 12">CECT 4207</strain>
    </source>
</reference>
<proteinExistence type="predicted"/>
<dbReference type="SUPFAM" id="SSF143631">
    <property type="entry name" value="ApbE-like"/>
    <property type="match status" value="1"/>
</dbReference>
<keyword evidence="11" id="KW-0449">Lipoprotein</keyword>
<evidence type="ECO:0000256" key="3">
    <source>
        <dbReference type="ARBA" id="ARBA00016337"/>
    </source>
</evidence>
<keyword evidence="7" id="KW-0274">FAD</keyword>
<keyword evidence="12" id="KW-1185">Reference proteome</keyword>
<evidence type="ECO:0000256" key="9">
    <source>
        <dbReference type="ARBA" id="ARBA00031306"/>
    </source>
</evidence>
<comment type="cofactor">
    <cofactor evidence="1">
        <name>Mg(2+)</name>
        <dbReference type="ChEBI" id="CHEBI:18420"/>
    </cofactor>
</comment>
<keyword evidence="6" id="KW-0479">Metal-binding</keyword>
<comment type="catalytic activity">
    <reaction evidence="10">
        <text>L-threonyl-[protein] + FAD = FMN-L-threonyl-[protein] + AMP + H(+)</text>
        <dbReference type="Rhea" id="RHEA:36847"/>
        <dbReference type="Rhea" id="RHEA-COMP:11060"/>
        <dbReference type="Rhea" id="RHEA-COMP:11061"/>
        <dbReference type="ChEBI" id="CHEBI:15378"/>
        <dbReference type="ChEBI" id="CHEBI:30013"/>
        <dbReference type="ChEBI" id="CHEBI:57692"/>
        <dbReference type="ChEBI" id="CHEBI:74257"/>
        <dbReference type="ChEBI" id="CHEBI:456215"/>
        <dbReference type="EC" id="2.7.1.180"/>
    </reaction>
</comment>
<name>A0ABX0TBK7_9MICC</name>
<evidence type="ECO:0000256" key="10">
    <source>
        <dbReference type="ARBA" id="ARBA00048540"/>
    </source>
</evidence>
<dbReference type="Proteomes" id="UP000802392">
    <property type="component" value="Unassembled WGS sequence"/>
</dbReference>
<dbReference type="InterPro" id="IPR024932">
    <property type="entry name" value="ApbE"/>
</dbReference>
<dbReference type="EC" id="2.7.1.180" evidence="2"/>
<organism evidence="11 12">
    <name type="scientific">Paenarthrobacter ilicis</name>
    <dbReference type="NCBI Taxonomy" id="43665"/>
    <lineage>
        <taxon>Bacteria</taxon>
        <taxon>Bacillati</taxon>
        <taxon>Actinomycetota</taxon>
        <taxon>Actinomycetes</taxon>
        <taxon>Micrococcales</taxon>
        <taxon>Micrococcaceae</taxon>
        <taxon>Paenarthrobacter</taxon>
    </lineage>
</organism>
<comment type="caution">
    <text evidence="11">The sequence shown here is derived from an EMBL/GenBank/DDBJ whole genome shotgun (WGS) entry which is preliminary data.</text>
</comment>
<evidence type="ECO:0000256" key="1">
    <source>
        <dbReference type="ARBA" id="ARBA00001946"/>
    </source>
</evidence>
<keyword evidence="8" id="KW-0460">Magnesium</keyword>
<evidence type="ECO:0000256" key="6">
    <source>
        <dbReference type="ARBA" id="ARBA00022723"/>
    </source>
</evidence>
<dbReference type="Pfam" id="PF02424">
    <property type="entry name" value="ApbE"/>
    <property type="match status" value="1"/>
</dbReference>
<sequence>MPHPGWSAFAFEGIGTQWDISTPAALSADVRDQVLHVVGDYDATWSRFRSDSAVSALSGQPGSITLPPHARELERLYSALYRLSGGGMTPLIGSSLEVLGYDARYSLVPAGPPQAPPRWEDVLDWDGTALTAHEPVVVDVGAAGKGQLVDLVASVLRGSGYSDYLVDASGDMVHAGSHPVTVALEHPYNARQAIGLVVLDNAALCASAANRRAWGDGWHHVLDGTTGSPVRTTVASWTMASNAMTADALATAMFLMEPEVLQREFQFSWLAVDSGGSATFSAGFEGRLFS</sequence>
<dbReference type="PANTHER" id="PTHR30040:SF2">
    <property type="entry name" value="FAD:PROTEIN FMN TRANSFERASE"/>
    <property type="match status" value="1"/>
</dbReference>
<evidence type="ECO:0000256" key="8">
    <source>
        <dbReference type="ARBA" id="ARBA00022842"/>
    </source>
</evidence>
<dbReference type="InterPro" id="IPR003374">
    <property type="entry name" value="ApbE-like_sf"/>
</dbReference>
<accession>A0ABX0TBK7</accession>
<keyword evidence="4" id="KW-0285">Flavoprotein</keyword>
<gene>
    <name evidence="11" type="ORF">FHR86_000175</name>
</gene>
<evidence type="ECO:0000256" key="4">
    <source>
        <dbReference type="ARBA" id="ARBA00022630"/>
    </source>
</evidence>
<evidence type="ECO:0000256" key="2">
    <source>
        <dbReference type="ARBA" id="ARBA00011955"/>
    </source>
</evidence>
<evidence type="ECO:0000313" key="12">
    <source>
        <dbReference type="Proteomes" id="UP000802392"/>
    </source>
</evidence>
<dbReference type="PANTHER" id="PTHR30040">
    <property type="entry name" value="THIAMINE BIOSYNTHESIS LIPOPROTEIN APBE"/>
    <property type="match status" value="1"/>
</dbReference>